<dbReference type="InterPro" id="IPR039131">
    <property type="entry name" value="NDUFAF1"/>
</dbReference>
<dbReference type="AlphaFoldDB" id="A0A1M7II71"/>
<sequence>MDRAAPGPYLAGMTAHPLILDDLSCPAPRTPLGTTWELVSDRVMGGVSDGTLTRTTLDGRMALRLSGSVSLENNGGFLQMALDLRPDGSALDARAFTGVELDVFGNDQSYNLHLRTADVIRPWQSYRLAFTAPAQWSTLRLPFSDVTPHRVDAPFDPATLRRIGIVAIGRAFQADIAIARIALYP</sequence>
<evidence type="ECO:0000313" key="3">
    <source>
        <dbReference type="EMBL" id="SHM40283.1"/>
    </source>
</evidence>
<keyword evidence="4" id="KW-1185">Reference proteome</keyword>
<dbReference type="SUPFAM" id="SSF49785">
    <property type="entry name" value="Galactose-binding domain-like"/>
    <property type="match status" value="1"/>
</dbReference>
<accession>A0A1M7II71</accession>
<dbReference type="InterPro" id="IPR013857">
    <property type="entry name" value="NADH-UbQ_OxRdtase-assoc_prot30"/>
</dbReference>
<dbReference type="PANTHER" id="PTHR13194:SF19">
    <property type="entry name" value="NAD(P)-BINDING ROSSMANN-FOLD SUPERFAMILY PROTEIN"/>
    <property type="match status" value="1"/>
</dbReference>
<dbReference type="Proteomes" id="UP000322545">
    <property type="component" value="Unassembled WGS sequence"/>
</dbReference>
<organism evidence="3 4">
    <name type="scientific">Roseovarius litoreus</name>
    <dbReference type="NCBI Taxonomy" id="1155722"/>
    <lineage>
        <taxon>Bacteria</taxon>
        <taxon>Pseudomonadati</taxon>
        <taxon>Pseudomonadota</taxon>
        <taxon>Alphaproteobacteria</taxon>
        <taxon>Rhodobacterales</taxon>
        <taxon>Roseobacteraceae</taxon>
        <taxon>Roseovarius</taxon>
    </lineage>
</organism>
<proteinExistence type="inferred from homology"/>
<dbReference type="InterPro" id="IPR008979">
    <property type="entry name" value="Galactose-bd-like_sf"/>
</dbReference>
<name>A0A1M7II71_9RHOB</name>
<evidence type="ECO:0000313" key="4">
    <source>
        <dbReference type="Proteomes" id="UP000322545"/>
    </source>
</evidence>
<gene>
    <name evidence="3" type="ORF">SAMN05443432_10773</name>
</gene>
<evidence type="ECO:0000256" key="1">
    <source>
        <dbReference type="ARBA" id="ARBA00007884"/>
    </source>
</evidence>
<reference evidence="3 4" key="1">
    <citation type="submission" date="2016-11" db="EMBL/GenBank/DDBJ databases">
        <authorList>
            <person name="Varghese N."/>
            <person name="Submissions S."/>
        </authorList>
    </citation>
    <scope>NUCLEOTIDE SEQUENCE [LARGE SCALE GENOMIC DNA]</scope>
    <source>
        <strain evidence="3 4">DSM 28249</strain>
    </source>
</reference>
<protein>
    <submittedName>
        <fullName evidence="3">Complex I intermediate-associated protein 30 (CIA30)</fullName>
    </submittedName>
</protein>
<evidence type="ECO:0000259" key="2">
    <source>
        <dbReference type="Pfam" id="PF08547"/>
    </source>
</evidence>
<dbReference type="EMBL" id="FRCB01000007">
    <property type="protein sequence ID" value="SHM40283.1"/>
    <property type="molecule type" value="Genomic_DNA"/>
</dbReference>
<feature type="domain" description="NADH:ubiquinone oxidoreductase intermediate-associated protein 30" evidence="2">
    <location>
        <begin position="35"/>
        <end position="170"/>
    </location>
</feature>
<dbReference type="Pfam" id="PF08547">
    <property type="entry name" value="CIA30"/>
    <property type="match status" value="1"/>
</dbReference>
<dbReference type="PANTHER" id="PTHR13194">
    <property type="entry name" value="COMPLEX I INTERMEDIATE-ASSOCIATED PROTEIN 30"/>
    <property type="match status" value="1"/>
</dbReference>
<comment type="similarity">
    <text evidence="1">Belongs to the CIA30 family.</text>
</comment>